<organism evidence="1 2">
    <name type="scientific">Ancylostoma duodenale</name>
    <dbReference type="NCBI Taxonomy" id="51022"/>
    <lineage>
        <taxon>Eukaryota</taxon>
        <taxon>Metazoa</taxon>
        <taxon>Ecdysozoa</taxon>
        <taxon>Nematoda</taxon>
        <taxon>Chromadorea</taxon>
        <taxon>Rhabditida</taxon>
        <taxon>Rhabditina</taxon>
        <taxon>Rhabditomorpha</taxon>
        <taxon>Strongyloidea</taxon>
        <taxon>Ancylostomatidae</taxon>
        <taxon>Ancylostomatinae</taxon>
        <taxon>Ancylostoma</taxon>
    </lineage>
</organism>
<evidence type="ECO:0000313" key="1">
    <source>
        <dbReference type="EMBL" id="KIH58604.1"/>
    </source>
</evidence>
<dbReference type="AlphaFoldDB" id="A0A0C2GI90"/>
<protein>
    <submittedName>
        <fullName evidence="1">Uncharacterized protein</fullName>
    </submittedName>
</protein>
<keyword evidence="2" id="KW-1185">Reference proteome</keyword>
<dbReference type="Proteomes" id="UP000054047">
    <property type="component" value="Unassembled WGS sequence"/>
</dbReference>
<gene>
    <name evidence="1" type="ORF">ANCDUO_11185</name>
</gene>
<evidence type="ECO:0000313" key="2">
    <source>
        <dbReference type="Proteomes" id="UP000054047"/>
    </source>
</evidence>
<accession>A0A0C2GI90</accession>
<reference evidence="1 2" key="1">
    <citation type="submission" date="2013-12" db="EMBL/GenBank/DDBJ databases">
        <title>Draft genome of the parsitic nematode Ancylostoma duodenale.</title>
        <authorList>
            <person name="Mitreva M."/>
        </authorList>
    </citation>
    <scope>NUCLEOTIDE SEQUENCE [LARGE SCALE GENOMIC DNA]</scope>
    <source>
        <strain evidence="1 2">Zhejiang</strain>
    </source>
</reference>
<sequence>MPPDTSFSMDTLLKFLEDVISSEEMVALYTRKKAEQSQTPPRVEKKQKLSFFNGCMYCNESLKLSACTKYKTPQERSQYLREHKLCLICASPQHATSLWTNFNSPGKKTTASKDLQKVKATTKTLGKKTPTYEELSTAMIEIEAMLNTRPLLYVDSGPNADQILRSIDFLQNEFEIPFPLSTAGEDDEDPT</sequence>
<dbReference type="EMBL" id="KN732924">
    <property type="protein sequence ID" value="KIH58604.1"/>
    <property type="molecule type" value="Genomic_DNA"/>
</dbReference>
<dbReference type="OrthoDB" id="5864015at2759"/>
<proteinExistence type="predicted"/>
<name>A0A0C2GI90_9BILA</name>